<evidence type="ECO:0000256" key="6">
    <source>
        <dbReference type="SAM" id="Phobius"/>
    </source>
</evidence>
<keyword evidence="5 6" id="KW-0472">Membrane</keyword>
<evidence type="ECO:0000256" key="1">
    <source>
        <dbReference type="ARBA" id="ARBA00004651"/>
    </source>
</evidence>
<dbReference type="PANTHER" id="PTHR35007:SF3">
    <property type="entry name" value="POSSIBLE CONSERVED ALANINE RICH MEMBRANE PROTEIN"/>
    <property type="match status" value="1"/>
</dbReference>
<evidence type="ECO:0000313" key="8">
    <source>
        <dbReference type="EMBL" id="MBR7833916.1"/>
    </source>
</evidence>
<feature type="transmembrane region" description="Helical" evidence="6">
    <location>
        <begin position="217"/>
        <end position="234"/>
    </location>
</feature>
<keyword evidence="9" id="KW-1185">Reference proteome</keyword>
<dbReference type="InterPro" id="IPR018076">
    <property type="entry name" value="T2SS_GspF_dom"/>
</dbReference>
<evidence type="ECO:0000259" key="7">
    <source>
        <dbReference type="Pfam" id="PF00482"/>
    </source>
</evidence>
<protein>
    <submittedName>
        <fullName evidence="8">Type II secretion system F family protein</fullName>
    </submittedName>
</protein>
<feature type="transmembrane region" description="Helical" evidence="6">
    <location>
        <begin position="6"/>
        <end position="27"/>
    </location>
</feature>
<comment type="caution">
    <text evidence="8">The sequence shown here is derived from an EMBL/GenBank/DDBJ whole genome shotgun (WGS) entry which is preliminary data.</text>
</comment>
<feature type="domain" description="Type II secretion system protein GspF" evidence="7">
    <location>
        <begin position="106"/>
        <end position="229"/>
    </location>
</feature>
<dbReference type="EMBL" id="JAGSOG010000043">
    <property type="protein sequence ID" value="MBR7833916.1"/>
    <property type="molecule type" value="Genomic_DNA"/>
</dbReference>
<gene>
    <name evidence="8" type="ORF">KDL01_11600</name>
</gene>
<sequence length="285" mass="30273">MQVPTLEALLAGIVAGGGVALLIAALVGLRPKEGAGIGEKLGAWLRKAGQRLAIALLIGIGVAVLTHWPVAGAAIAVLIFFWNALFGGLSSERLGLQRVEALATWTESLRDTIAGAVGLEQAIPSAARSAGPLLAPHLDLLVDRLRARMPLAAALHLLADDIDDSSADLIIAALILNARLRGPGLRDVLGALASSAREEVDMRHRVMAQRASTRRSVQIIAICVTVVVLGLALFDHRYVEAYDSAVGQGVLLIVVCFFAGGFLWLRRLAEMKTPERFLLRVEVNQ</sequence>
<name>A0A941EMN2_9ACTN</name>
<keyword evidence="4 6" id="KW-1133">Transmembrane helix</keyword>
<keyword evidence="2" id="KW-1003">Cell membrane</keyword>
<reference evidence="8" key="1">
    <citation type="submission" date="2021-04" db="EMBL/GenBank/DDBJ databases">
        <title>Genome based classification of Actinospica acidithermotolerans sp. nov., an actinobacterium isolated from an Indonesian hot spring.</title>
        <authorList>
            <person name="Kusuma A.B."/>
            <person name="Putra K.E."/>
            <person name="Nafisah S."/>
            <person name="Loh J."/>
            <person name="Nouioui I."/>
            <person name="Goodfellow M."/>
        </authorList>
    </citation>
    <scope>NUCLEOTIDE SEQUENCE</scope>
    <source>
        <strain evidence="8">CSCA 57</strain>
    </source>
</reference>
<evidence type="ECO:0000256" key="2">
    <source>
        <dbReference type="ARBA" id="ARBA00022475"/>
    </source>
</evidence>
<evidence type="ECO:0000256" key="5">
    <source>
        <dbReference type="ARBA" id="ARBA00023136"/>
    </source>
</evidence>
<dbReference type="PANTHER" id="PTHR35007">
    <property type="entry name" value="INTEGRAL MEMBRANE PROTEIN-RELATED"/>
    <property type="match status" value="1"/>
</dbReference>
<evidence type="ECO:0000256" key="4">
    <source>
        <dbReference type="ARBA" id="ARBA00022989"/>
    </source>
</evidence>
<dbReference type="AlphaFoldDB" id="A0A941EMN2"/>
<comment type="subcellular location">
    <subcellularLocation>
        <location evidence="1">Cell membrane</location>
        <topology evidence="1">Multi-pass membrane protein</topology>
    </subcellularLocation>
</comment>
<feature type="transmembrane region" description="Helical" evidence="6">
    <location>
        <begin position="48"/>
        <end position="65"/>
    </location>
</feature>
<evidence type="ECO:0000256" key="3">
    <source>
        <dbReference type="ARBA" id="ARBA00022692"/>
    </source>
</evidence>
<organism evidence="8 9">
    <name type="scientific">Actinospica durhamensis</name>
    <dbReference type="NCBI Taxonomy" id="1508375"/>
    <lineage>
        <taxon>Bacteria</taxon>
        <taxon>Bacillati</taxon>
        <taxon>Actinomycetota</taxon>
        <taxon>Actinomycetes</taxon>
        <taxon>Catenulisporales</taxon>
        <taxon>Actinospicaceae</taxon>
        <taxon>Actinospica</taxon>
    </lineage>
</organism>
<accession>A0A941EMN2</accession>
<keyword evidence="3 6" id="KW-0812">Transmembrane</keyword>
<dbReference type="GO" id="GO:0005886">
    <property type="term" value="C:plasma membrane"/>
    <property type="evidence" value="ECO:0007669"/>
    <property type="project" value="UniProtKB-SubCell"/>
</dbReference>
<dbReference type="Proteomes" id="UP000675781">
    <property type="component" value="Unassembled WGS sequence"/>
</dbReference>
<feature type="transmembrane region" description="Helical" evidence="6">
    <location>
        <begin position="246"/>
        <end position="265"/>
    </location>
</feature>
<evidence type="ECO:0000313" key="9">
    <source>
        <dbReference type="Proteomes" id="UP000675781"/>
    </source>
</evidence>
<proteinExistence type="predicted"/>
<dbReference type="Pfam" id="PF00482">
    <property type="entry name" value="T2SSF"/>
    <property type="match status" value="1"/>
</dbReference>
<feature type="transmembrane region" description="Helical" evidence="6">
    <location>
        <begin position="71"/>
        <end position="89"/>
    </location>
</feature>